<reference evidence="1 2" key="1">
    <citation type="submission" date="2012-08" db="EMBL/GenBank/DDBJ databases">
        <title>Whole genome shotgun sequence of Gordonia rhizosphera NBRC 16068.</title>
        <authorList>
            <person name="Takarada H."/>
            <person name="Isaki S."/>
            <person name="Hosoyama A."/>
            <person name="Tsuchikane K."/>
            <person name="Katsumata H."/>
            <person name="Baba S."/>
            <person name="Ohji S."/>
            <person name="Yamazaki S."/>
            <person name="Fujita N."/>
        </authorList>
    </citation>
    <scope>NUCLEOTIDE SEQUENCE [LARGE SCALE GENOMIC DNA]</scope>
    <source>
        <strain evidence="1 2">NBRC 16068</strain>
    </source>
</reference>
<organism evidence="1 2">
    <name type="scientific">Gordonia rhizosphera NBRC 16068</name>
    <dbReference type="NCBI Taxonomy" id="1108045"/>
    <lineage>
        <taxon>Bacteria</taxon>
        <taxon>Bacillati</taxon>
        <taxon>Actinomycetota</taxon>
        <taxon>Actinomycetes</taxon>
        <taxon>Mycobacteriales</taxon>
        <taxon>Gordoniaceae</taxon>
        <taxon>Gordonia</taxon>
    </lineage>
</organism>
<keyword evidence="2" id="KW-1185">Reference proteome</keyword>
<protein>
    <submittedName>
        <fullName evidence="1">Uncharacterized protein</fullName>
    </submittedName>
</protein>
<proteinExistence type="predicted"/>
<dbReference type="RefSeq" id="WP_006330441.1">
    <property type="nucleotide sequence ID" value="NZ_BAHC01000040.1"/>
</dbReference>
<gene>
    <name evidence="1" type="ORF">GORHZ_040_00090</name>
</gene>
<name>K6W4Z7_9ACTN</name>
<evidence type="ECO:0000313" key="2">
    <source>
        <dbReference type="Proteomes" id="UP000008363"/>
    </source>
</evidence>
<dbReference type="Proteomes" id="UP000008363">
    <property type="component" value="Unassembled WGS sequence"/>
</dbReference>
<dbReference type="AlphaFoldDB" id="K6W4Z7"/>
<comment type="caution">
    <text evidence="1">The sequence shown here is derived from an EMBL/GenBank/DDBJ whole genome shotgun (WGS) entry which is preliminary data.</text>
</comment>
<sequence>MFITFILIVGVLTLGYGFLGQPARDASDREADRALRERDREYRRDARAGLKVVDAQPDTDDDRAGSIATAGGVDTIATVGGRRTRPWIAEFASSLKSVI</sequence>
<evidence type="ECO:0000313" key="1">
    <source>
        <dbReference type="EMBL" id="GAB88776.1"/>
    </source>
</evidence>
<accession>K6W4Z7</accession>
<dbReference type="EMBL" id="BAHC01000040">
    <property type="protein sequence ID" value="GAB88776.1"/>
    <property type="molecule type" value="Genomic_DNA"/>
</dbReference>